<keyword evidence="8" id="KW-1185">Reference proteome</keyword>
<dbReference type="Proteomes" id="UP000019364">
    <property type="component" value="Unassembled WGS sequence"/>
</dbReference>
<name>W7Z4Q3_9BACL</name>
<evidence type="ECO:0000259" key="6">
    <source>
        <dbReference type="Pfam" id="PF02656"/>
    </source>
</evidence>
<comment type="subcellular location">
    <subcellularLocation>
        <location evidence="1">Endomembrane system</location>
        <topology evidence="1">Multi-pass membrane protein</topology>
    </subcellularLocation>
</comment>
<dbReference type="Pfam" id="PF02656">
    <property type="entry name" value="DUF202"/>
    <property type="match status" value="1"/>
</dbReference>
<comment type="caution">
    <text evidence="7">The sequence shown here is derived from an EMBL/GenBank/DDBJ whole genome shotgun (WGS) entry which is preliminary data.</text>
</comment>
<evidence type="ECO:0000313" key="7">
    <source>
        <dbReference type="EMBL" id="GAF09329.1"/>
    </source>
</evidence>
<accession>W7Z4Q3</accession>
<feature type="domain" description="DUF202" evidence="6">
    <location>
        <begin position="13"/>
        <end position="60"/>
    </location>
</feature>
<evidence type="ECO:0000256" key="5">
    <source>
        <dbReference type="SAM" id="Phobius"/>
    </source>
</evidence>
<dbReference type="EMBL" id="BAVZ01000011">
    <property type="protein sequence ID" value="GAF09329.1"/>
    <property type="molecule type" value="Genomic_DNA"/>
</dbReference>
<evidence type="ECO:0000313" key="8">
    <source>
        <dbReference type="Proteomes" id="UP000019364"/>
    </source>
</evidence>
<feature type="transmembrane region" description="Helical" evidence="5">
    <location>
        <begin position="6"/>
        <end position="23"/>
    </location>
</feature>
<protein>
    <recommendedName>
        <fullName evidence="6">DUF202 domain-containing protein</fullName>
    </recommendedName>
</protein>
<dbReference type="STRING" id="1236976.JCM16418_3467"/>
<dbReference type="GO" id="GO:0012505">
    <property type="term" value="C:endomembrane system"/>
    <property type="evidence" value="ECO:0007669"/>
    <property type="project" value="UniProtKB-SubCell"/>
</dbReference>
<evidence type="ECO:0000256" key="4">
    <source>
        <dbReference type="ARBA" id="ARBA00023136"/>
    </source>
</evidence>
<evidence type="ECO:0000256" key="1">
    <source>
        <dbReference type="ARBA" id="ARBA00004127"/>
    </source>
</evidence>
<proteinExistence type="predicted"/>
<dbReference type="RefSeq" id="WP_036650699.1">
    <property type="nucleotide sequence ID" value="NZ_BAVZ01000011.1"/>
</dbReference>
<sequence length="65" mass="7443">MTAYVQVGIVLSLLIGVGMLFISRSKRMNRKTLQWLGYFLIIVSIVLIIFGIFQYVDAEKHSLTH</sequence>
<dbReference type="InterPro" id="IPR003807">
    <property type="entry name" value="DUF202"/>
</dbReference>
<keyword evidence="4 5" id="KW-0472">Membrane</keyword>
<keyword evidence="2 5" id="KW-0812">Transmembrane</keyword>
<dbReference type="AlphaFoldDB" id="W7Z4Q3"/>
<evidence type="ECO:0000256" key="2">
    <source>
        <dbReference type="ARBA" id="ARBA00022692"/>
    </source>
</evidence>
<feature type="transmembrane region" description="Helical" evidence="5">
    <location>
        <begin position="35"/>
        <end position="56"/>
    </location>
</feature>
<gene>
    <name evidence="7" type="ORF">JCM16418_3467</name>
</gene>
<evidence type="ECO:0000256" key="3">
    <source>
        <dbReference type="ARBA" id="ARBA00022989"/>
    </source>
</evidence>
<keyword evidence="3 5" id="KW-1133">Transmembrane helix</keyword>
<reference evidence="7 8" key="1">
    <citation type="journal article" date="2014" name="Genome Announc.">
        <title>Draft Genome Sequence of Paenibacillus pini JCM 16418T, Isolated from the Rhizosphere of Pine Tree.</title>
        <authorList>
            <person name="Yuki M."/>
            <person name="Oshima K."/>
            <person name="Suda W."/>
            <person name="Oshida Y."/>
            <person name="Kitamura K."/>
            <person name="Iida Y."/>
            <person name="Hattori M."/>
            <person name="Ohkuma M."/>
        </authorList>
    </citation>
    <scope>NUCLEOTIDE SEQUENCE [LARGE SCALE GENOMIC DNA]</scope>
    <source>
        <strain evidence="7 8">JCM 16418</strain>
    </source>
</reference>
<organism evidence="7 8">
    <name type="scientific">Paenibacillus pini JCM 16418</name>
    <dbReference type="NCBI Taxonomy" id="1236976"/>
    <lineage>
        <taxon>Bacteria</taxon>
        <taxon>Bacillati</taxon>
        <taxon>Bacillota</taxon>
        <taxon>Bacilli</taxon>
        <taxon>Bacillales</taxon>
        <taxon>Paenibacillaceae</taxon>
        <taxon>Paenibacillus</taxon>
    </lineage>
</organism>